<dbReference type="AlphaFoldDB" id="A0A559KFA4"/>
<feature type="region of interest" description="Disordered" evidence="1">
    <location>
        <begin position="270"/>
        <end position="330"/>
    </location>
</feature>
<feature type="compositionally biased region" description="Basic and acidic residues" evidence="1">
    <location>
        <begin position="280"/>
        <end position="311"/>
    </location>
</feature>
<feature type="region of interest" description="Disordered" evidence="1">
    <location>
        <begin position="119"/>
        <end position="167"/>
    </location>
</feature>
<dbReference type="Proteomes" id="UP000317036">
    <property type="component" value="Unassembled WGS sequence"/>
</dbReference>
<evidence type="ECO:0000313" key="2">
    <source>
        <dbReference type="EMBL" id="TVY10801.1"/>
    </source>
</evidence>
<sequence>MRTMKKVAWLLTSTVLVFTLIYGVIWIGDSPVLAQTSQEAKGQFVRVDGGGKTLVAVTDNGTEQTYPVADNVWVYRNNTKAGLTDLQKGDTLELILNSKSQLAYIKATAAKAAPVQQPEQAPAAAVTPPPAAQAQPQAAPMASQTPATGATAPQATAPSVQTAPVTDGGWPWKRLSLELKSRELTLKVKQEQAASDIYVQTKDHAVVHLKGTEAEKVLQLLLQGLPAERGAWEQALKQRLAVQFMLKDASPEWKVEVDWKDAAASSVKITPADAVSKPQPEPRAKLQEQQIERFKEMEKGKEKDKQKESKGKAKGHPGRGNDDDDQGEDD</sequence>
<protein>
    <submittedName>
        <fullName evidence="2">Uncharacterized protein</fullName>
    </submittedName>
</protein>
<keyword evidence="3" id="KW-1185">Reference proteome</keyword>
<organism evidence="2 3">
    <name type="scientific">Paenibacillus cremeus</name>
    <dbReference type="NCBI Taxonomy" id="2163881"/>
    <lineage>
        <taxon>Bacteria</taxon>
        <taxon>Bacillati</taxon>
        <taxon>Bacillota</taxon>
        <taxon>Bacilli</taxon>
        <taxon>Bacillales</taxon>
        <taxon>Paenibacillaceae</taxon>
        <taxon>Paenibacillus</taxon>
    </lineage>
</organism>
<name>A0A559KFA4_9BACL</name>
<gene>
    <name evidence="2" type="ORF">FPZ49_06795</name>
</gene>
<evidence type="ECO:0000256" key="1">
    <source>
        <dbReference type="SAM" id="MobiDB-lite"/>
    </source>
</evidence>
<dbReference type="OrthoDB" id="2603943at2"/>
<dbReference type="RefSeq" id="WP_144844828.1">
    <property type="nucleotide sequence ID" value="NZ_VNJI01000006.1"/>
</dbReference>
<accession>A0A559KFA4</accession>
<dbReference type="EMBL" id="VNJI01000006">
    <property type="protein sequence ID" value="TVY10801.1"/>
    <property type="molecule type" value="Genomic_DNA"/>
</dbReference>
<proteinExistence type="predicted"/>
<feature type="compositionally biased region" description="Low complexity" evidence="1">
    <location>
        <begin position="119"/>
        <end position="159"/>
    </location>
</feature>
<evidence type="ECO:0000313" key="3">
    <source>
        <dbReference type="Proteomes" id="UP000317036"/>
    </source>
</evidence>
<comment type="caution">
    <text evidence="2">The sequence shown here is derived from an EMBL/GenBank/DDBJ whole genome shotgun (WGS) entry which is preliminary data.</text>
</comment>
<reference evidence="2 3" key="1">
    <citation type="submission" date="2019-07" db="EMBL/GenBank/DDBJ databases">
        <authorList>
            <person name="Kim J."/>
        </authorList>
    </citation>
    <scope>NUCLEOTIDE SEQUENCE [LARGE SCALE GENOMIC DNA]</scope>
    <source>
        <strain evidence="2 3">JC52</strain>
    </source>
</reference>